<reference evidence="7" key="1">
    <citation type="submission" date="2025-08" db="UniProtKB">
        <authorList>
            <consortium name="RefSeq"/>
        </authorList>
    </citation>
    <scope>IDENTIFICATION</scope>
    <source>
        <tissue evidence="7">Muscle</tissue>
    </source>
</reference>
<dbReference type="Pfam" id="PF09649">
    <property type="entry name" value="CHZ"/>
    <property type="match status" value="1"/>
</dbReference>
<keyword evidence="2" id="KW-0143">Chaperone</keyword>
<gene>
    <name evidence="7" type="primary">HIRIP3</name>
</gene>
<feature type="compositionally biased region" description="Polar residues" evidence="4">
    <location>
        <begin position="330"/>
        <end position="347"/>
    </location>
</feature>
<feature type="region of interest" description="Disordered" evidence="4">
    <location>
        <begin position="676"/>
        <end position="699"/>
    </location>
</feature>
<protein>
    <submittedName>
        <fullName evidence="7">HIRA-interacting protein 3</fullName>
    </submittedName>
</protein>
<feature type="compositionally biased region" description="Basic and acidic residues" evidence="4">
    <location>
        <begin position="255"/>
        <end position="308"/>
    </location>
</feature>
<evidence type="ECO:0000256" key="4">
    <source>
        <dbReference type="SAM" id="MobiDB-lite"/>
    </source>
</evidence>
<dbReference type="PANTHER" id="PTHR15410:SF2">
    <property type="entry name" value="HIRA-INTERACTING PROTEIN 3"/>
    <property type="match status" value="1"/>
</dbReference>
<evidence type="ECO:0000259" key="5">
    <source>
        <dbReference type="SMART" id="SM01082"/>
    </source>
</evidence>
<accession>A0A8B7RST5</accession>
<feature type="compositionally biased region" description="Polar residues" evidence="4">
    <location>
        <begin position="486"/>
        <end position="495"/>
    </location>
</feature>
<evidence type="ECO:0000313" key="6">
    <source>
        <dbReference type="Proteomes" id="UP000694851"/>
    </source>
</evidence>
<feature type="compositionally biased region" description="Low complexity" evidence="4">
    <location>
        <begin position="539"/>
        <end position="549"/>
    </location>
</feature>
<evidence type="ECO:0000256" key="1">
    <source>
        <dbReference type="ARBA" id="ARBA00004123"/>
    </source>
</evidence>
<evidence type="ECO:0000256" key="3">
    <source>
        <dbReference type="ARBA" id="ARBA00023242"/>
    </source>
</evidence>
<feature type="compositionally biased region" description="Basic and acidic residues" evidence="4">
    <location>
        <begin position="496"/>
        <end position="513"/>
    </location>
</feature>
<feature type="region of interest" description="Disordered" evidence="4">
    <location>
        <begin position="190"/>
        <end position="568"/>
    </location>
</feature>
<dbReference type="RefSeq" id="XP_019504159.1">
    <property type="nucleotide sequence ID" value="XM_019648614.1"/>
</dbReference>
<evidence type="ECO:0000256" key="2">
    <source>
        <dbReference type="ARBA" id="ARBA00023186"/>
    </source>
</evidence>
<feature type="domain" description="Histone chaperone" evidence="5">
    <location>
        <begin position="628"/>
        <end position="664"/>
    </location>
</feature>
<feature type="compositionally biased region" description="Basic residues" evidence="4">
    <location>
        <begin position="408"/>
        <end position="419"/>
    </location>
</feature>
<sequence length="699" mass="77349">MCLAFGSHKLSPRGFLLFRRVCPFSPVFRQHRGVSVAGLLCYTQKLPAPSRFQTRTLKTIRSKKRKEPRDLLPTTAGESKLDPQPTPNGPSPDRAATPRVRKLLSNGLTGGPEEKKAGATDPWRCKMAREKEMQEFTRSLFRGRPDLSTLTHSIVRRRFLAHAGRDHLEPEEKQALKRLVEDELLKMQVDEEGAREEGLHRAKKAKRPPTTPCRDPRRKRPRFNSESELSSAASSPDCSSPPAEKGMAAAGSLKESPKRASKKAVESIDEEGQQRDLTAKTGLEEAMAKNGEEKEEGSARASKAWKEESSEEEEEGKGSKGSIRRKPVTKNKQAPGRTSPSRVQSMEVSEGSEEEPVQRTGRKGAESHQESEKESEEEEMLVKKKESREEEEACKPRAQSNGREKSAWKKRNAKQKSRAARLQGDGGHQEGEEDTAAAGSGEDSEGDDEPLGQRKSKDRTQGEADKRQSGSSKYQEDSGRRLKPTTKGTGKTAQVESEKIGSGEASDSEREVSDSEAGGSPQGDRKSRSSRKSSKKSRTYSSSSSADSSPELRGRKAGGSDRCGEDHPAVRRLKRYIRACGAHRNYKKLLGPCRSRKECLSILRAELEALGMKGNPSLEKCRTLKLQREEAAEVASLDMSNIISGSGRPRRCTAWNPSEAAAPGELYRRTLDSEEEWPRRLPPDWSHMRGIISSDGESN</sequence>
<dbReference type="InterPro" id="IPR019098">
    <property type="entry name" value="Histone_chaperone_domain_CHZ"/>
</dbReference>
<proteinExistence type="predicted"/>
<dbReference type="GeneID" id="109385893"/>
<evidence type="ECO:0000313" key="7">
    <source>
        <dbReference type="RefSeq" id="XP_019504159.1"/>
    </source>
</evidence>
<keyword evidence="3" id="KW-0539">Nucleus</keyword>
<dbReference type="SMART" id="SM01082">
    <property type="entry name" value="CHZ"/>
    <property type="match status" value="1"/>
</dbReference>
<dbReference type="Proteomes" id="UP000694851">
    <property type="component" value="Unplaced"/>
</dbReference>
<organism evidence="6 7">
    <name type="scientific">Hipposideros armiger</name>
    <name type="common">Great Himalayan leaf-nosed bat</name>
    <dbReference type="NCBI Taxonomy" id="186990"/>
    <lineage>
        <taxon>Eukaryota</taxon>
        <taxon>Metazoa</taxon>
        <taxon>Chordata</taxon>
        <taxon>Craniata</taxon>
        <taxon>Vertebrata</taxon>
        <taxon>Euteleostomi</taxon>
        <taxon>Mammalia</taxon>
        <taxon>Eutheria</taxon>
        <taxon>Laurasiatheria</taxon>
        <taxon>Chiroptera</taxon>
        <taxon>Yinpterochiroptera</taxon>
        <taxon>Rhinolophoidea</taxon>
        <taxon>Hipposideridae</taxon>
        <taxon>Hipposideros</taxon>
    </lineage>
</organism>
<dbReference type="PANTHER" id="PTHR15410">
    <property type="entry name" value="HIRA-INTERACTING PROTEIN 3"/>
    <property type="match status" value="1"/>
</dbReference>
<name>A0A8B7RST5_HIPAR</name>
<feature type="compositionally biased region" description="Basic residues" evidence="4">
    <location>
        <begin position="528"/>
        <end position="538"/>
    </location>
</feature>
<feature type="compositionally biased region" description="Basic and acidic residues" evidence="4">
    <location>
        <begin position="363"/>
        <end position="372"/>
    </location>
</feature>
<dbReference type="OrthoDB" id="552755at2759"/>
<dbReference type="GO" id="GO:0005634">
    <property type="term" value="C:nucleus"/>
    <property type="evidence" value="ECO:0007669"/>
    <property type="project" value="UniProtKB-SubCell"/>
</dbReference>
<dbReference type="CTD" id="8479"/>
<dbReference type="InterPro" id="IPR037647">
    <property type="entry name" value="HIRIP3"/>
</dbReference>
<feature type="compositionally biased region" description="Basic and acidic residues" evidence="4">
    <location>
        <begin position="458"/>
        <end position="480"/>
    </location>
</feature>
<keyword evidence="6" id="KW-1185">Reference proteome</keyword>
<feature type="compositionally biased region" description="Low complexity" evidence="4">
    <location>
        <begin position="226"/>
        <end position="244"/>
    </location>
</feature>
<feature type="region of interest" description="Disordered" evidence="4">
    <location>
        <begin position="53"/>
        <end position="98"/>
    </location>
</feature>
<dbReference type="AlphaFoldDB" id="A0A8B7RST5"/>
<feature type="compositionally biased region" description="Basic and acidic residues" evidence="4">
    <location>
        <begin position="550"/>
        <end position="568"/>
    </location>
</feature>
<dbReference type="KEGG" id="hai:109385893"/>
<comment type="subcellular location">
    <subcellularLocation>
        <location evidence="1">Nucleus</location>
    </subcellularLocation>
</comment>